<feature type="coiled-coil region" evidence="3">
    <location>
        <begin position="1254"/>
        <end position="1464"/>
    </location>
</feature>
<dbReference type="Gene3D" id="1.10.510.10">
    <property type="entry name" value="Transferase(Phosphotransferase) domain 1"/>
    <property type="match status" value="2"/>
</dbReference>
<evidence type="ECO:0000256" key="1">
    <source>
        <dbReference type="ARBA" id="ARBA00022741"/>
    </source>
</evidence>
<dbReference type="InterPro" id="IPR001245">
    <property type="entry name" value="Ser-Thr/Tyr_kinase_cat_dom"/>
</dbReference>
<dbReference type="Proteomes" id="UP000615446">
    <property type="component" value="Unassembled WGS sequence"/>
</dbReference>
<proteinExistence type="predicted"/>
<dbReference type="SUPFAM" id="SSF56112">
    <property type="entry name" value="Protein kinase-like (PK-like)"/>
    <property type="match status" value="2"/>
</dbReference>
<dbReference type="PROSITE" id="PS50011">
    <property type="entry name" value="PROTEIN_KINASE_DOM"/>
    <property type="match status" value="2"/>
</dbReference>
<name>A0A8H3KND5_9GLOM</name>
<dbReference type="Pfam" id="PF07714">
    <property type="entry name" value="PK_Tyr_Ser-Thr"/>
    <property type="match status" value="1"/>
</dbReference>
<keyword evidence="3" id="KW-0175">Coiled coil</keyword>
<feature type="domain" description="Protein kinase" evidence="4">
    <location>
        <begin position="23"/>
        <end position="277"/>
    </location>
</feature>
<keyword evidence="2" id="KW-0067">ATP-binding</keyword>
<evidence type="ECO:0000256" key="2">
    <source>
        <dbReference type="ARBA" id="ARBA00022840"/>
    </source>
</evidence>
<comment type="caution">
    <text evidence="5">The sequence shown here is derived from an EMBL/GenBank/DDBJ whole genome shotgun (WGS) entry which is preliminary data.</text>
</comment>
<evidence type="ECO:0000313" key="6">
    <source>
        <dbReference type="Proteomes" id="UP000615446"/>
    </source>
</evidence>
<dbReference type="InterPro" id="IPR011009">
    <property type="entry name" value="Kinase-like_dom_sf"/>
</dbReference>
<dbReference type="PANTHER" id="PTHR44329">
    <property type="entry name" value="SERINE/THREONINE-PROTEIN KINASE TNNI3K-RELATED"/>
    <property type="match status" value="1"/>
</dbReference>
<protein>
    <recommendedName>
        <fullName evidence="4">Protein kinase domain-containing protein</fullName>
    </recommendedName>
</protein>
<dbReference type="GO" id="GO:0004674">
    <property type="term" value="F:protein serine/threonine kinase activity"/>
    <property type="evidence" value="ECO:0007669"/>
    <property type="project" value="TreeGrafter"/>
</dbReference>
<evidence type="ECO:0000259" key="4">
    <source>
        <dbReference type="PROSITE" id="PS50011"/>
    </source>
</evidence>
<accession>A0A8H3KND5</accession>
<feature type="coiled-coil region" evidence="3">
    <location>
        <begin position="1497"/>
        <end position="1538"/>
    </location>
</feature>
<evidence type="ECO:0000313" key="5">
    <source>
        <dbReference type="EMBL" id="GES72837.1"/>
    </source>
</evidence>
<dbReference type="InterPro" id="IPR000719">
    <property type="entry name" value="Prot_kinase_dom"/>
</dbReference>
<dbReference type="EMBL" id="BLAL01000004">
    <property type="protein sequence ID" value="GES72837.1"/>
    <property type="molecule type" value="Genomic_DNA"/>
</dbReference>
<keyword evidence="1" id="KW-0547">Nucleotide-binding</keyword>
<feature type="domain" description="Protein kinase" evidence="4">
    <location>
        <begin position="988"/>
        <end position="1268"/>
    </location>
</feature>
<dbReference type="Pfam" id="PF00069">
    <property type="entry name" value="Pkinase"/>
    <property type="match status" value="1"/>
</dbReference>
<dbReference type="GO" id="GO:0005524">
    <property type="term" value="F:ATP binding"/>
    <property type="evidence" value="ECO:0007669"/>
    <property type="project" value="UniProtKB-KW"/>
</dbReference>
<dbReference type="PRINTS" id="PR00109">
    <property type="entry name" value="TYRKINASE"/>
</dbReference>
<organism evidence="5 6">
    <name type="scientific">Rhizophagus clarus</name>
    <dbReference type="NCBI Taxonomy" id="94130"/>
    <lineage>
        <taxon>Eukaryota</taxon>
        <taxon>Fungi</taxon>
        <taxon>Fungi incertae sedis</taxon>
        <taxon>Mucoromycota</taxon>
        <taxon>Glomeromycotina</taxon>
        <taxon>Glomeromycetes</taxon>
        <taxon>Glomerales</taxon>
        <taxon>Glomeraceae</taxon>
        <taxon>Rhizophagus</taxon>
    </lineage>
</organism>
<evidence type="ECO:0000256" key="3">
    <source>
        <dbReference type="SAM" id="Coils"/>
    </source>
</evidence>
<dbReference type="OrthoDB" id="2442739at2759"/>
<sequence length="1544" mass="181944">MKFLKEWIFEIGEKNDGIDYFFYNEFSNIGEIDEEIVNETFKKADLENQGITVAIKNLNNPKINENDFREFITTLKSFRKINHPNVNRFLGLTRDPNENYFLVWEYANEGNLRDYLKSKFSMLEWNDKIQMALEITCGLMFLHSKQIIHENLQAYTVLIKNGRLMITDFGLSVEAASAISENIVYVEPRHLRDPSYKRDMRSDIYSLGVLLWELSSGFQPFFNHGQGEFSSIQTSIIDGKREDPIENTPLEYQELYQKCWQDNPDERPEINEVHEILTQLNLRFKIFNDLSTKQQIIERFKLNYGLITTEDNITPSMKKIFNEDGKLNMSLYEEQPMVYIDINMNDLRSYDTCINFPIAEITNNADPLETFDNDDESFDNFFTKKILIGSILFIKEFSSATQTQIDILKFYLFCAYNSSKYSTEIQFNNLFDLNLLPKIVTLDGEELNTHEKLIEWTNNLCQYKIIDIISYDLIPISQLKYNTSLINDPKSFSEKLPGIAKFKEKLSLQKWVGNTMYNNLVNWADNLHLFKGLIINNDYGMRISNKFAVNFDEIPRVNLSDEAYSKSITPSTNLEVILVSNNIFSIKDLSTFPFIKNDVKNYEDYIHTLFKRERYEILLNKDHTRPTKEFEQLIENAFNSMKPLKALQDIFNEYGHLFPQRIILGWSLKNISPITIKIDLEQPTYYDLNSSYLLTREGEVVEKNDVYNWFRNINNNLEIIEFDNIIPFYKILKVEQQKKIDDILNNDFKVIMTGVTDLKDLDNNNILHYKRINLNPKSVLENEDYKVFGSIISEDNTKLEEICVNFGLFDFSGFYAIIKKLKETNVDITKCFVLWMIVGNPSKLQVLSPKNREIKINYVKETINLQTSKSNYCIKAPFRLSLGYAISIHAYYPSTNYEPINIIKAVEWNDEFINIQMSNKSNKITQSQSMTSYDIVADLHICILYTNYKRLKIDGGECDYSDYSLDLIGYILTKENLNEKLPNGIHELEVQKEILIGEFSTIYKATYKDIEIVLKCFNYFNNLNENLENFLNEWKIIENLHVIINIFGFTKNPNTQDYMLIMEYANKGNLRKCLTKITNTWKQKLFILYKIIEGLNNIHKKNLNHYNFHDGNILCIEHEEDIYGVYISDYLGSYQSAKSFLKRDDIYGVMPFMAPEILKDLMKKCWDEDPSKRPSALDILNVITDWIFKPFKIDEKLKNNIMEFINAPIGYRNFITEPHPQAYYTNHLLDFTSKELNEILEEPQKLESELKKIAEMSQNKLKEKQMELDILQQNNCQFEQDIKNLRLQIKEFAEKKNNLKVQITRLQNEKEVLTNNYTKQLELNELSNRFAEISQNKLKEKQIELDILQQKNYQFEQNIENLGLQIKEFAEKENNLKAQITYLQNEKQTLTDNFAKKLDQNKSINWQFQNQISQLNQEKVNLKDQLAYFQANYNKLEDIAESYYKDSQNKLKESQIEFAEKENTLQTQNIKLKKEINDKQVLVNELKGCLEQNTLFYQKLQVQIYKLEKENTNLQEKLTHAETNIRELKSQQEILIEQTEQLEI</sequence>
<dbReference type="PANTHER" id="PTHR44329:SF298">
    <property type="entry name" value="MIXED LINEAGE KINASE DOMAIN-LIKE PROTEIN"/>
    <property type="match status" value="1"/>
</dbReference>
<reference evidence="5" key="1">
    <citation type="submission" date="2019-10" db="EMBL/GenBank/DDBJ databases">
        <title>Conservation and host-specific expression of non-tandemly repeated heterogenous ribosome RNA gene in arbuscular mycorrhizal fungi.</title>
        <authorList>
            <person name="Maeda T."/>
            <person name="Kobayashi Y."/>
            <person name="Nakagawa T."/>
            <person name="Ezawa T."/>
            <person name="Yamaguchi K."/>
            <person name="Bino T."/>
            <person name="Nishimoto Y."/>
            <person name="Shigenobu S."/>
            <person name="Kawaguchi M."/>
        </authorList>
    </citation>
    <scope>NUCLEOTIDE SEQUENCE</scope>
    <source>
        <strain evidence="5">HR1</strain>
    </source>
</reference>
<gene>
    <name evidence="5" type="ORF">RCL2_000038300</name>
</gene>
<dbReference type="InterPro" id="IPR051681">
    <property type="entry name" value="Ser/Thr_Kinases-Pseudokinases"/>
</dbReference>